<reference evidence="2" key="2">
    <citation type="submission" date="2015-01" db="EMBL/GenBank/DDBJ databases">
        <title>Evolutionary Origins and Diversification of the Mycorrhizal Mutualists.</title>
        <authorList>
            <consortium name="DOE Joint Genome Institute"/>
            <consortium name="Mycorrhizal Genomics Consortium"/>
            <person name="Kohler A."/>
            <person name="Kuo A."/>
            <person name="Nagy L.G."/>
            <person name="Floudas D."/>
            <person name="Copeland A."/>
            <person name="Barry K.W."/>
            <person name="Cichocki N."/>
            <person name="Veneault-Fourrey C."/>
            <person name="LaButti K."/>
            <person name="Lindquist E.A."/>
            <person name="Lipzen A."/>
            <person name="Lundell T."/>
            <person name="Morin E."/>
            <person name="Murat C."/>
            <person name="Riley R."/>
            <person name="Ohm R."/>
            <person name="Sun H."/>
            <person name="Tunlid A."/>
            <person name="Henrissat B."/>
            <person name="Grigoriev I.V."/>
            <person name="Hibbett D.S."/>
            <person name="Martin F."/>
        </authorList>
    </citation>
    <scope>NUCLEOTIDE SEQUENCE [LARGE SCALE GENOMIC DNA]</scope>
    <source>
        <strain evidence="2">ATCC 200175</strain>
    </source>
</reference>
<dbReference type="EMBL" id="KN819365">
    <property type="protein sequence ID" value="KIJ12365.1"/>
    <property type="molecule type" value="Genomic_DNA"/>
</dbReference>
<reference evidence="1 2" key="1">
    <citation type="submission" date="2014-06" db="EMBL/GenBank/DDBJ databases">
        <authorList>
            <consortium name="DOE Joint Genome Institute"/>
            <person name="Kuo A."/>
            <person name="Kohler A."/>
            <person name="Nagy L.G."/>
            <person name="Floudas D."/>
            <person name="Copeland A."/>
            <person name="Barry K.W."/>
            <person name="Cichocki N."/>
            <person name="Veneault-Fourrey C."/>
            <person name="LaButti K."/>
            <person name="Lindquist E.A."/>
            <person name="Lipzen A."/>
            <person name="Lundell T."/>
            <person name="Morin E."/>
            <person name="Murat C."/>
            <person name="Sun H."/>
            <person name="Tunlid A."/>
            <person name="Henrissat B."/>
            <person name="Grigoriev I.V."/>
            <person name="Hibbett D.S."/>
            <person name="Martin F."/>
            <person name="Nordberg H.P."/>
            <person name="Cantor M.N."/>
            <person name="Hua S.X."/>
        </authorList>
    </citation>
    <scope>NUCLEOTIDE SEQUENCE [LARGE SCALE GENOMIC DNA]</scope>
    <source>
        <strain evidence="1 2">ATCC 200175</strain>
    </source>
</reference>
<organism evidence="1 2">
    <name type="scientific">Paxillus involutus ATCC 200175</name>
    <dbReference type="NCBI Taxonomy" id="664439"/>
    <lineage>
        <taxon>Eukaryota</taxon>
        <taxon>Fungi</taxon>
        <taxon>Dikarya</taxon>
        <taxon>Basidiomycota</taxon>
        <taxon>Agaricomycotina</taxon>
        <taxon>Agaricomycetes</taxon>
        <taxon>Agaricomycetidae</taxon>
        <taxon>Boletales</taxon>
        <taxon>Paxilineae</taxon>
        <taxon>Paxillaceae</taxon>
        <taxon>Paxillus</taxon>
    </lineage>
</organism>
<dbReference type="AlphaFoldDB" id="A0A0C9T9R3"/>
<proteinExistence type="predicted"/>
<feature type="non-terminal residue" evidence="1">
    <location>
        <position position="1"/>
    </location>
</feature>
<keyword evidence="2" id="KW-1185">Reference proteome</keyword>
<dbReference type="OrthoDB" id="2685848at2759"/>
<name>A0A0C9T9R3_PAXIN</name>
<evidence type="ECO:0000313" key="1">
    <source>
        <dbReference type="EMBL" id="KIJ12365.1"/>
    </source>
</evidence>
<protein>
    <submittedName>
        <fullName evidence="1">Uncharacterized protein</fullName>
    </submittedName>
</protein>
<sequence length="138" mass="14613">GSPVDVSVSALPISTALANQLAHANLPSHSDIGLSTSAPGGSATTLLHLQVTTVNVGGELCFQQTYRGFSFDVPRAGALGPFYLVTRGQRVGVFTTWYRTSPHVLGISCSSFTRVQPLDSALLRMLDAIDQGEAQWLP</sequence>
<accession>A0A0C9T9R3</accession>
<gene>
    <name evidence="1" type="ORF">PAXINDRAFT_83111</name>
</gene>
<dbReference type="Proteomes" id="UP000053647">
    <property type="component" value="Unassembled WGS sequence"/>
</dbReference>
<evidence type="ECO:0000313" key="2">
    <source>
        <dbReference type="Proteomes" id="UP000053647"/>
    </source>
</evidence>
<dbReference type="HOGENOM" id="CLU_1860032_0_0_1"/>